<organism evidence="1 2">
    <name type="scientific">Chromobacterium violaceum</name>
    <dbReference type="NCBI Taxonomy" id="536"/>
    <lineage>
        <taxon>Bacteria</taxon>
        <taxon>Pseudomonadati</taxon>
        <taxon>Pseudomonadota</taxon>
        <taxon>Betaproteobacteria</taxon>
        <taxon>Neisseriales</taxon>
        <taxon>Chromobacteriaceae</taxon>
        <taxon>Chromobacterium</taxon>
    </lineage>
</organism>
<dbReference type="AlphaFoldDB" id="A0A3S4J2A7"/>
<reference evidence="1 2" key="1">
    <citation type="submission" date="2018-12" db="EMBL/GenBank/DDBJ databases">
        <authorList>
            <consortium name="Pathogen Informatics"/>
        </authorList>
    </citation>
    <scope>NUCLEOTIDE SEQUENCE [LARGE SCALE GENOMIC DNA]</scope>
    <source>
        <strain evidence="1 2">NCTC9695</strain>
    </source>
</reference>
<dbReference type="EMBL" id="LR134182">
    <property type="protein sequence ID" value="VEB43621.1"/>
    <property type="molecule type" value="Genomic_DNA"/>
</dbReference>
<accession>A0A3S4J2A7</accession>
<protein>
    <submittedName>
        <fullName evidence="1">Uncharacterized protein</fullName>
    </submittedName>
</protein>
<gene>
    <name evidence="1" type="ORF">NCTC9695_04080</name>
</gene>
<dbReference type="Proteomes" id="UP000275777">
    <property type="component" value="Chromosome"/>
</dbReference>
<evidence type="ECO:0000313" key="2">
    <source>
        <dbReference type="Proteomes" id="UP000275777"/>
    </source>
</evidence>
<evidence type="ECO:0000313" key="1">
    <source>
        <dbReference type="EMBL" id="VEB43621.1"/>
    </source>
</evidence>
<sequence length="32" mass="3807">MLLLSPHTEDADAQRLLEVFGEWLEQARPERR</sequence>
<name>A0A3S4J2A7_CHRVL</name>
<proteinExistence type="predicted"/>